<reference evidence="2" key="1">
    <citation type="journal article" date="2007" name="Nature">
        <title>The grapevine genome sequence suggests ancestral hexaploidization in major angiosperm phyla.</title>
        <authorList>
            <consortium name="The French-Italian Public Consortium for Grapevine Genome Characterization."/>
            <person name="Jaillon O."/>
            <person name="Aury J.-M."/>
            <person name="Noel B."/>
            <person name="Policriti A."/>
            <person name="Clepet C."/>
            <person name="Casagrande A."/>
            <person name="Choisne N."/>
            <person name="Aubourg S."/>
            <person name="Vitulo N."/>
            <person name="Jubin C."/>
            <person name="Vezzi A."/>
            <person name="Legeai F."/>
            <person name="Hugueney P."/>
            <person name="Dasilva C."/>
            <person name="Horner D."/>
            <person name="Mica E."/>
            <person name="Jublot D."/>
            <person name="Poulain J."/>
            <person name="Bruyere C."/>
            <person name="Billault A."/>
            <person name="Segurens B."/>
            <person name="Gouyvenoux M."/>
            <person name="Ugarte E."/>
            <person name="Cattonaro F."/>
            <person name="Anthouard V."/>
            <person name="Vico V."/>
            <person name="Del Fabbro C."/>
            <person name="Alaux M."/>
            <person name="Di Gaspero G."/>
            <person name="Dumas V."/>
            <person name="Felice N."/>
            <person name="Paillard S."/>
            <person name="Juman I."/>
            <person name="Moroldo M."/>
            <person name="Scalabrin S."/>
            <person name="Canaguier A."/>
            <person name="Le Clainche I."/>
            <person name="Malacrida G."/>
            <person name="Durand E."/>
            <person name="Pesole G."/>
            <person name="Laucou V."/>
            <person name="Chatelet P."/>
            <person name="Merdinoglu D."/>
            <person name="Delledonne M."/>
            <person name="Pezzotti M."/>
            <person name="Lecharny A."/>
            <person name="Scarpelli C."/>
            <person name="Artiguenave F."/>
            <person name="Pe M.E."/>
            <person name="Valle G."/>
            <person name="Morgante M."/>
            <person name="Caboche M."/>
            <person name="Adam-Blondon A.-F."/>
            <person name="Weissenbach J."/>
            <person name="Quetier F."/>
            <person name="Wincker P."/>
        </authorList>
    </citation>
    <scope>NUCLEOTIDE SEQUENCE [LARGE SCALE GENOMIC DNA]</scope>
    <source>
        <strain evidence="2">cv. Pinot noir / PN40024</strain>
    </source>
</reference>
<evidence type="ECO:0000313" key="1">
    <source>
        <dbReference type="EMBL" id="CCB57536.1"/>
    </source>
</evidence>
<dbReference type="HOGENOM" id="CLU_3385781_0_0_1"/>
<protein>
    <submittedName>
        <fullName evidence="1">Uncharacterized protein</fullName>
    </submittedName>
</protein>
<dbReference type="EMBL" id="FN596242">
    <property type="protein sequence ID" value="CCB57536.1"/>
    <property type="molecule type" value="Genomic_DNA"/>
</dbReference>
<keyword evidence="2" id="KW-1185">Reference proteome</keyword>
<accession>F6HS77</accession>
<gene>
    <name evidence="1" type="ORF">VIT_00s0252g00090</name>
</gene>
<dbReference type="AlphaFoldDB" id="F6HS77"/>
<dbReference type="PaxDb" id="29760-VIT_00s0252g00090.t01"/>
<dbReference type="InParanoid" id="F6HS77"/>
<proteinExistence type="predicted"/>
<evidence type="ECO:0000313" key="2">
    <source>
        <dbReference type="Proteomes" id="UP000009183"/>
    </source>
</evidence>
<sequence length="33" mass="3647">MEWVQGCRDAGMVALEVSSAKIFFQSNQTLENG</sequence>
<dbReference type="Proteomes" id="UP000009183">
    <property type="component" value="Unassembled WGS sequence, unordered"/>
</dbReference>
<name>F6HS77_VITVI</name>
<organism evidence="1 2">
    <name type="scientific">Vitis vinifera</name>
    <name type="common">Grape</name>
    <dbReference type="NCBI Taxonomy" id="29760"/>
    <lineage>
        <taxon>Eukaryota</taxon>
        <taxon>Viridiplantae</taxon>
        <taxon>Streptophyta</taxon>
        <taxon>Embryophyta</taxon>
        <taxon>Tracheophyta</taxon>
        <taxon>Spermatophyta</taxon>
        <taxon>Magnoliopsida</taxon>
        <taxon>eudicotyledons</taxon>
        <taxon>Gunneridae</taxon>
        <taxon>Pentapetalae</taxon>
        <taxon>rosids</taxon>
        <taxon>Vitales</taxon>
        <taxon>Vitaceae</taxon>
        <taxon>Viteae</taxon>
        <taxon>Vitis</taxon>
    </lineage>
</organism>